<reference evidence="2 3" key="1">
    <citation type="submission" date="2020-07" db="EMBL/GenBank/DDBJ databases">
        <title>Comparative genomics of pyrophilous fungi reveals a link between fire events and developmental genes.</title>
        <authorList>
            <consortium name="DOE Joint Genome Institute"/>
            <person name="Steindorff A.S."/>
            <person name="Carver A."/>
            <person name="Calhoun S."/>
            <person name="Stillman K."/>
            <person name="Liu H."/>
            <person name="Lipzen A."/>
            <person name="Pangilinan J."/>
            <person name="Labutti K."/>
            <person name="Bruns T.D."/>
            <person name="Grigoriev I.V."/>
        </authorList>
    </citation>
    <scope>NUCLEOTIDE SEQUENCE [LARGE SCALE GENOMIC DNA]</scope>
    <source>
        <strain evidence="2 3">CBS 144469</strain>
    </source>
</reference>
<accession>A0A8H6HZ21</accession>
<feature type="compositionally biased region" description="Basic and acidic residues" evidence="1">
    <location>
        <begin position="13"/>
        <end position="25"/>
    </location>
</feature>
<organism evidence="2 3">
    <name type="scientific">Ephemerocybe angulata</name>
    <dbReference type="NCBI Taxonomy" id="980116"/>
    <lineage>
        <taxon>Eukaryota</taxon>
        <taxon>Fungi</taxon>
        <taxon>Dikarya</taxon>
        <taxon>Basidiomycota</taxon>
        <taxon>Agaricomycotina</taxon>
        <taxon>Agaricomycetes</taxon>
        <taxon>Agaricomycetidae</taxon>
        <taxon>Agaricales</taxon>
        <taxon>Agaricineae</taxon>
        <taxon>Psathyrellaceae</taxon>
        <taxon>Ephemerocybe</taxon>
    </lineage>
</organism>
<evidence type="ECO:0000313" key="3">
    <source>
        <dbReference type="Proteomes" id="UP000521943"/>
    </source>
</evidence>
<dbReference type="EMBL" id="JACGCI010000032">
    <property type="protein sequence ID" value="KAF6754917.1"/>
    <property type="molecule type" value="Genomic_DNA"/>
</dbReference>
<dbReference type="AlphaFoldDB" id="A0A8H6HZ21"/>
<sequence>MSIPEGEQRILTPHREIPRHRDNRSNPECGVEAAHLIPGGRITLWDMGATCFPPEVQPRILDTILSETEEFGIGIFSPSTPVIYRGNRLRISASFLLQQGDLRCVTVYEVGALPESTDIRLVGQLDNMGPALTWLFGDRVLVELCPRDHQKHGYQVWDPTRKLVTDQFALSGRGFLPRWQPDGKGYPQEQGQDEGNTFRVEDPWPF</sequence>
<keyword evidence="3" id="KW-1185">Reference proteome</keyword>
<proteinExistence type="predicted"/>
<name>A0A8H6HZ21_9AGAR</name>
<comment type="caution">
    <text evidence="2">The sequence shown here is derived from an EMBL/GenBank/DDBJ whole genome shotgun (WGS) entry which is preliminary data.</text>
</comment>
<evidence type="ECO:0000313" key="2">
    <source>
        <dbReference type="EMBL" id="KAF6754917.1"/>
    </source>
</evidence>
<evidence type="ECO:0000256" key="1">
    <source>
        <dbReference type="SAM" id="MobiDB-lite"/>
    </source>
</evidence>
<feature type="region of interest" description="Disordered" evidence="1">
    <location>
        <begin position="1"/>
        <end position="25"/>
    </location>
</feature>
<gene>
    <name evidence="2" type="ORF">DFP72DRAFT_847897</name>
</gene>
<dbReference type="Proteomes" id="UP000521943">
    <property type="component" value="Unassembled WGS sequence"/>
</dbReference>
<feature type="region of interest" description="Disordered" evidence="1">
    <location>
        <begin position="179"/>
        <end position="206"/>
    </location>
</feature>
<dbReference type="OrthoDB" id="10458625at2759"/>
<protein>
    <submittedName>
        <fullName evidence="2">Uncharacterized protein</fullName>
    </submittedName>
</protein>